<keyword evidence="6" id="KW-0444">Lipid biosynthesis</keyword>
<proteinExistence type="inferred from homology"/>
<organism evidence="17 18">
    <name type="scientific">Sulfitobacter mediterraneus</name>
    <dbReference type="NCBI Taxonomy" id="83219"/>
    <lineage>
        <taxon>Bacteria</taxon>
        <taxon>Pseudomonadati</taxon>
        <taxon>Pseudomonadota</taxon>
        <taxon>Alphaproteobacteria</taxon>
        <taxon>Rhodobacterales</taxon>
        <taxon>Roseobacteraceae</taxon>
        <taxon>Sulfitobacter</taxon>
    </lineage>
</organism>
<feature type="transmembrane region" description="Helical" evidence="16">
    <location>
        <begin position="208"/>
        <end position="241"/>
    </location>
</feature>
<accession>A0A2T6CGH0</accession>
<dbReference type="InterPro" id="IPR050324">
    <property type="entry name" value="CDP-alcohol_PTase-I"/>
</dbReference>
<dbReference type="PANTHER" id="PTHR14269">
    <property type="entry name" value="CDP-DIACYLGLYCEROL--GLYCEROL-3-PHOSPHATE 3-PHOSPHATIDYLTRANSFERASE-RELATED"/>
    <property type="match status" value="1"/>
</dbReference>
<evidence type="ECO:0000256" key="14">
    <source>
        <dbReference type="ARBA" id="ARBA00032361"/>
    </source>
</evidence>
<evidence type="ECO:0000256" key="11">
    <source>
        <dbReference type="ARBA" id="ARBA00023136"/>
    </source>
</evidence>
<dbReference type="NCBIfam" id="TIGR00473">
    <property type="entry name" value="pssA"/>
    <property type="match status" value="1"/>
</dbReference>
<keyword evidence="10" id="KW-0443">Lipid metabolism</keyword>
<dbReference type="PANTHER" id="PTHR14269:SF61">
    <property type="entry name" value="CDP-DIACYLGLYCEROL--SERINE O-PHOSPHATIDYLTRANSFERASE"/>
    <property type="match status" value="1"/>
</dbReference>
<dbReference type="InterPro" id="IPR043130">
    <property type="entry name" value="CDP-OH_PTrfase_TM_dom"/>
</dbReference>
<dbReference type="EC" id="2.7.8.8" evidence="4"/>
<sequence length="255" mass="27338">MSKRMGDLPEKTKGDFSLVQLIPNMLTIAAICAGLSAIRFGVQGNFVFAVQLIVVAGVLDGLDGRMARLLGSDSAMGAELDSLADFLNFGIAPPLILYFWALQDMNSAAWFSVLVFAVCCVVRLARFNVSSKAETDQPPSPHFTGVPSPAGALLVLLPMFATFAFPNTLVLPGLVICAYMVVIGLLLISRVPTWSFKTTKVSRHNVKYFLVGVAVVAAAVLTYVWTTLVVLCLAYMVVVLWSLVTGRVPSFGGKS</sequence>
<evidence type="ECO:0000256" key="3">
    <source>
        <dbReference type="ARBA" id="ARBA00010441"/>
    </source>
</evidence>
<evidence type="ECO:0000256" key="12">
    <source>
        <dbReference type="ARBA" id="ARBA00023209"/>
    </source>
</evidence>
<dbReference type="Proteomes" id="UP000244092">
    <property type="component" value="Unassembled WGS sequence"/>
</dbReference>
<evidence type="ECO:0000256" key="9">
    <source>
        <dbReference type="ARBA" id="ARBA00022989"/>
    </source>
</evidence>
<evidence type="ECO:0000256" key="4">
    <source>
        <dbReference type="ARBA" id="ARBA00013174"/>
    </source>
</evidence>
<protein>
    <recommendedName>
        <fullName evidence="5">CDP-diacylglycerol--serine O-phosphatidyltransferase</fullName>
        <ecNumber evidence="4">2.7.8.8</ecNumber>
    </recommendedName>
    <alternativeName>
        <fullName evidence="14">Phosphatidylserine synthase</fullName>
    </alternativeName>
</protein>
<gene>
    <name evidence="17" type="ORF">C8N31_10371</name>
</gene>
<evidence type="ECO:0000256" key="16">
    <source>
        <dbReference type="SAM" id="Phobius"/>
    </source>
</evidence>
<keyword evidence="7 15" id="KW-0808">Transferase</keyword>
<dbReference type="AlphaFoldDB" id="A0A2T6CGH0"/>
<evidence type="ECO:0000256" key="2">
    <source>
        <dbReference type="ARBA" id="ARBA00004127"/>
    </source>
</evidence>
<dbReference type="EMBL" id="QBKU01000003">
    <property type="protein sequence ID" value="PTX74595.1"/>
    <property type="molecule type" value="Genomic_DNA"/>
</dbReference>
<feature type="transmembrane region" description="Helical" evidence="16">
    <location>
        <begin position="107"/>
        <end position="125"/>
    </location>
</feature>
<dbReference type="PROSITE" id="PS00379">
    <property type="entry name" value="CDP_ALCOHOL_P_TRANSF"/>
    <property type="match status" value="1"/>
</dbReference>
<evidence type="ECO:0000256" key="13">
    <source>
        <dbReference type="ARBA" id="ARBA00023264"/>
    </source>
</evidence>
<keyword evidence="8 16" id="KW-0812">Transmembrane</keyword>
<comment type="catalytic activity">
    <reaction evidence="1">
        <text>a CDP-1,2-diacyl-sn-glycerol + L-serine = a 1,2-diacyl-sn-glycero-3-phospho-L-serine + CMP + H(+)</text>
        <dbReference type="Rhea" id="RHEA:16913"/>
        <dbReference type="ChEBI" id="CHEBI:15378"/>
        <dbReference type="ChEBI" id="CHEBI:33384"/>
        <dbReference type="ChEBI" id="CHEBI:57262"/>
        <dbReference type="ChEBI" id="CHEBI:58332"/>
        <dbReference type="ChEBI" id="CHEBI:60377"/>
        <dbReference type="EC" id="2.7.8.8"/>
    </reaction>
</comment>
<evidence type="ECO:0000256" key="15">
    <source>
        <dbReference type="RuleBase" id="RU003750"/>
    </source>
</evidence>
<feature type="transmembrane region" description="Helical" evidence="16">
    <location>
        <begin position="146"/>
        <end position="163"/>
    </location>
</feature>
<evidence type="ECO:0000256" key="5">
    <source>
        <dbReference type="ARBA" id="ARBA00017171"/>
    </source>
</evidence>
<keyword evidence="11 16" id="KW-0472">Membrane</keyword>
<evidence type="ECO:0000256" key="8">
    <source>
        <dbReference type="ARBA" id="ARBA00022692"/>
    </source>
</evidence>
<comment type="caution">
    <text evidence="17">The sequence shown here is derived from an EMBL/GenBank/DDBJ whole genome shotgun (WGS) entry which is preliminary data.</text>
</comment>
<dbReference type="InterPro" id="IPR004533">
    <property type="entry name" value="CDP-diaglyc--ser_O-PTrfase"/>
</dbReference>
<evidence type="ECO:0000256" key="6">
    <source>
        <dbReference type="ARBA" id="ARBA00022516"/>
    </source>
</evidence>
<dbReference type="Pfam" id="PF01066">
    <property type="entry name" value="CDP-OH_P_transf"/>
    <property type="match status" value="1"/>
</dbReference>
<dbReference type="Gene3D" id="1.20.120.1760">
    <property type="match status" value="1"/>
</dbReference>
<dbReference type="GO" id="GO:0012505">
    <property type="term" value="C:endomembrane system"/>
    <property type="evidence" value="ECO:0007669"/>
    <property type="project" value="UniProtKB-SubCell"/>
</dbReference>
<feature type="transmembrane region" description="Helical" evidence="16">
    <location>
        <begin position="21"/>
        <end position="40"/>
    </location>
</feature>
<evidence type="ECO:0000256" key="10">
    <source>
        <dbReference type="ARBA" id="ARBA00023098"/>
    </source>
</evidence>
<evidence type="ECO:0000256" key="1">
    <source>
        <dbReference type="ARBA" id="ARBA00000287"/>
    </source>
</evidence>
<reference evidence="17 18" key="1">
    <citation type="submission" date="2018-04" db="EMBL/GenBank/DDBJ databases">
        <title>Genomic Encyclopedia of Archaeal and Bacterial Type Strains, Phase II (KMG-II): from individual species to whole genera.</title>
        <authorList>
            <person name="Goeker M."/>
        </authorList>
    </citation>
    <scope>NUCLEOTIDE SEQUENCE [LARGE SCALE GENOMIC DNA]</scope>
    <source>
        <strain evidence="17 18">DSM 12244</strain>
    </source>
</reference>
<dbReference type="GO" id="GO:0016020">
    <property type="term" value="C:membrane"/>
    <property type="evidence" value="ECO:0007669"/>
    <property type="project" value="InterPro"/>
</dbReference>
<dbReference type="GO" id="GO:0003882">
    <property type="term" value="F:CDP-diacylglycerol-serine O-phosphatidyltransferase activity"/>
    <property type="evidence" value="ECO:0007669"/>
    <property type="project" value="UniProtKB-EC"/>
</dbReference>
<dbReference type="GO" id="GO:0008654">
    <property type="term" value="P:phospholipid biosynthetic process"/>
    <property type="evidence" value="ECO:0007669"/>
    <property type="project" value="UniProtKB-KW"/>
</dbReference>
<evidence type="ECO:0000256" key="7">
    <source>
        <dbReference type="ARBA" id="ARBA00022679"/>
    </source>
</evidence>
<keyword evidence="12" id="KW-0594">Phospholipid biosynthesis</keyword>
<comment type="subcellular location">
    <subcellularLocation>
        <location evidence="2">Endomembrane system</location>
        <topology evidence="2">Multi-pass membrane protein</topology>
    </subcellularLocation>
</comment>
<evidence type="ECO:0000313" key="17">
    <source>
        <dbReference type="EMBL" id="PTX74595.1"/>
    </source>
</evidence>
<keyword evidence="9 16" id="KW-1133">Transmembrane helix</keyword>
<evidence type="ECO:0000313" key="18">
    <source>
        <dbReference type="Proteomes" id="UP000244092"/>
    </source>
</evidence>
<comment type="similarity">
    <text evidence="3 15">Belongs to the CDP-alcohol phosphatidyltransferase class-I family.</text>
</comment>
<dbReference type="InterPro" id="IPR048254">
    <property type="entry name" value="CDP_ALCOHOL_P_TRANSF_CS"/>
</dbReference>
<keyword evidence="13" id="KW-1208">Phospholipid metabolism</keyword>
<name>A0A2T6CGH0_9RHOB</name>
<feature type="transmembrane region" description="Helical" evidence="16">
    <location>
        <begin position="169"/>
        <end position="188"/>
    </location>
</feature>
<dbReference type="InterPro" id="IPR000462">
    <property type="entry name" value="CDP-OH_P_trans"/>
</dbReference>